<feature type="transmembrane region" description="Helical" evidence="1">
    <location>
        <begin position="12"/>
        <end position="37"/>
    </location>
</feature>
<proteinExistence type="predicted"/>
<reference evidence="2" key="1">
    <citation type="submission" date="2024-06" db="EMBL/GenBank/DDBJ databases">
        <title>A Novel Isolate, Dehalogenimonas sp. Strain 4OHTPN, Dechlorinates Aromatic 4 Hydroxy chlorothalonil by a Novel Reductive Dehalogenase.</title>
        <authorList>
            <person name="Liu G."/>
        </authorList>
    </citation>
    <scope>NUCLEOTIDE SEQUENCE</scope>
    <source>
        <strain evidence="2">4OHTPN</strain>
    </source>
</reference>
<keyword evidence="1" id="KW-0812">Transmembrane</keyword>
<name>A0AAU8G9A9_9CHLR</name>
<accession>A0AAU8G9A9</accession>
<evidence type="ECO:0000313" key="2">
    <source>
        <dbReference type="EMBL" id="XCH33054.1"/>
    </source>
</evidence>
<keyword evidence="1" id="KW-0472">Membrane</keyword>
<dbReference type="AlphaFoldDB" id="A0AAU8G9A9"/>
<gene>
    <name evidence="2" type="ORF">ABV300_07835</name>
</gene>
<evidence type="ECO:0008006" key="3">
    <source>
        <dbReference type="Google" id="ProtNLM"/>
    </source>
</evidence>
<keyword evidence="1" id="KW-1133">Transmembrane helix</keyword>
<organism evidence="2">
    <name type="scientific">Dehalogenimonas sp. 4OHTPN</name>
    <dbReference type="NCBI Taxonomy" id="3166643"/>
    <lineage>
        <taxon>Bacteria</taxon>
        <taxon>Bacillati</taxon>
        <taxon>Chloroflexota</taxon>
        <taxon>Dehalococcoidia</taxon>
        <taxon>Dehalococcoidales</taxon>
        <taxon>Dehalococcoidaceae</taxon>
        <taxon>Dehalogenimonas</taxon>
    </lineage>
</organism>
<sequence length="208" mass="22544">MTRPEVLYHEDIGLTSARLIAGGIVALSLAFVALAFIDPFGQNGSHGNGAVIFFVPAAAFFILALFAISFGRFKIIATADRLTVSAGMNAHSVTWRQIESVSDDLSRPQPCNPMTAVPTKIAGETAMIYAIGCLPRLELALKNDALRYLLVPTRNPEPLLKLIRDKAREARRFGFGDKESSDQLVDVDALDRGRPDGVGGPPPFYMPM</sequence>
<feature type="transmembrane region" description="Helical" evidence="1">
    <location>
        <begin position="49"/>
        <end position="71"/>
    </location>
</feature>
<evidence type="ECO:0000256" key="1">
    <source>
        <dbReference type="SAM" id="Phobius"/>
    </source>
</evidence>
<dbReference type="EMBL" id="CP159307">
    <property type="protein sequence ID" value="XCH33054.1"/>
    <property type="molecule type" value="Genomic_DNA"/>
</dbReference>
<dbReference type="RefSeq" id="WP_353714307.1">
    <property type="nucleotide sequence ID" value="NZ_CP159307.1"/>
</dbReference>
<protein>
    <recommendedName>
        <fullName evidence="3">PH domain-containing protein</fullName>
    </recommendedName>
</protein>